<feature type="transmembrane region" description="Helical" evidence="1">
    <location>
        <begin position="63"/>
        <end position="83"/>
    </location>
</feature>
<name>A0ABP3HZC5_9BACL</name>
<sequence>MIVKKNLTSVIIFILSGIILALGIWQLILYIPPQLEMLDNAVLQGATSEQTSDYYWHDFIPQVLTYVITTLGFTAVLLTAGMLHLRLAAKQPSDNRYITRPFQSKASAEDELDDFFDGFEVVEAEHEK</sequence>
<keyword evidence="1" id="KW-0812">Transmembrane</keyword>
<reference evidence="3" key="1">
    <citation type="journal article" date="2019" name="Int. J. Syst. Evol. Microbiol.">
        <title>The Global Catalogue of Microorganisms (GCM) 10K type strain sequencing project: providing services to taxonomists for standard genome sequencing and annotation.</title>
        <authorList>
            <consortium name="The Broad Institute Genomics Platform"/>
            <consortium name="The Broad Institute Genome Sequencing Center for Infectious Disease"/>
            <person name="Wu L."/>
            <person name="Ma J."/>
        </authorList>
    </citation>
    <scope>NUCLEOTIDE SEQUENCE [LARGE SCALE GENOMIC DNA]</scope>
    <source>
        <strain evidence="3">JCM 12774</strain>
    </source>
</reference>
<protein>
    <submittedName>
        <fullName evidence="2">Uncharacterized protein</fullName>
    </submittedName>
</protein>
<keyword evidence="3" id="KW-1185">Reference proteome</keyword>
<evidence type="ECO:0000313" key="3">
    <source>
        <dbReference type="Proteomes" id="UP001500340"/>
    </source>
</evidence>
<evidence type="ECO:0000313" key="2">
    <source>
        <dbReference type="EMBL" id="GAA0385172.1"/>
    </source>
</evidence>
<keyword evidence="1" id="KW-0472">Membrane</keyword>
<organism evidence="2 3">
    <name type="scientific">Paenibacillus motobuensis</name>
    <dbReference type="NCBI Taxonomy" id="295324"/>
    <lineage>
        <taxon>Bacteria</taxon>
        <taxon>Bacillati</taxon>
        <taxon>Bacillota</taxon>
        <taxon>Bacilli</taxon>
        <taxon>Bacillales</taxon>
        <taxon>Paenibacillaceae</taxon>
        <taxon>Paenibacillus</taxon>
    </lineage>
</organism>
<dbReference type="Proteomes" id="UP001500340">
    <property type="component" value="Unassembled WGS sequence"/>
</dbReference>
<feature type="transmembrane region" description="Helical" evidence="1">
    <location>
        <begin position="7"/>
        <end position="31"/>
    </location>
</feature>
<accession>A0ABP3HZC5</accession>
<keyword evidence="1" id="KW-1133">Transmembrane helix</keyword>
<proteinExistence type="predicted"/>
<dbReference type="EMBL" id="BAAACX010000007">
    <property type="protein sequence ID" value="GAA0385172.1"/>
    <property type="molecule type" value="Genomic_DNA"/>
</dbReference>
<evidence type="ECO:0000256" key="1">
    <source>
        <dbReference type="SAM" id="Phobius"/>
    </source>
</evidence>
<gene>
    <name evidence="2" type="ORF">GCM10008933_15370</name>
</gene>
<comment type="caution">
    <text evidence="2">The sequence shown here is derived from an EMBL/GenBank/DDBJ whole genome shotgun (WGS) entry which is preliminary data.</text>
</comment>